<feature type="signal peptide" evidence="1">
    <location>
        <begin position="1"/>
        <end position="28"/>
    </location>
</feature>
<dbReference type="InParanoid" id="B0DIV1"/>
<gene>
    <name evidence="2" type="ORF">LACBIDRAFT_303053</name>
</gene>
<proteinExistence type="predicted"/>
<evidence type="ECO:0000313" key="3">
    <source>
        <dbReference type="Proteomes" id="UP000001194"/>
    </source>
</evidence>
<dbReference type="HOGENOM" id="CLU_2004319_0_0_1"/>
<name>B0DIV1_LACBS</name>
<evidence type="ECO:0000313" key="2">
    <source>
        <dbReference type="EMBL" id="EDR05408.1"/>
    </source>
</evidence>
<dbReference type="AlphaFoldDB" id="B0DIV1"/>
<organism evidence="3">
    <name type="scientific">Laccaria bicolor (strain S238N-H82 / ATCC MYA-4686)</name>
    <name type="common">Bicoloured deceiver</name>
    <name type="synonym">Laccaria laccata var. bicolor</name>
    <dbReference type="NCBI Taxonomy" id="486041"/>
    <lineage>
        <taxon>Eukaryota</taxon>
        <taxon>Fungi</taxon>
        <taxon>Dikarya</taxon>
        <taxon>Basidiomycota</taxon>
        <taxon>Agaricomycotina</taxon>
        <taxon>Agaricomycetes</taxon>
        <taxon>Agaricomycetidae</taxon>
        <taxon>Agaricales</taxon>
        <taxon>Agaricineae</taxon>
        <taxon>Hydnangiaceae</taxon>
        <taxon>Laccaria</taxon>
    </lineage>
</organism>
<sequence>MKRAGSKGKTTASFLALCAGLMQQKGEALNNVGSTEMRERKLDCTIGGDEGRYILMVAENLTPWSLSFIMVGELTGEEFGGAACAVTAEIAYRVSHRHSDIETMRLHGPNSEACTADDGVVERE</sequence>
<evidence type="ECO:0000256" key="1">
    <source>
        <dbReference type="SAM" id="SignalP"/>
    </source>
</evidence>
<dbReference type="KEGG" id="lbc:LACBIDRAFT_303053"/>
<dbReference type="Proteomes" id="UP000001194">
    <property type="component" value="Unassembled WGS sequence"/>
</dbReference>
<dbReference type="RefSeq" id="XP_001883966.1">
    <property type="nucleotide sequence ID" value="XM_001883931.1"/>
</dbReference>
<feature type="chain" id="PRO_5002747230" evidence="1">
    <location>
        <begin position="29"/>
        <end position="124"/>
    </location>
</feature>
<dbReference type="EMBL" id="DS547113">
    <property type="protein sequence ID" value="EDR05408.1"/>
    <property type="molecule type" value="Genomic_DNA"/>
</dbReference>
<keyword evidence="3" id="KW-1185">Reference proteome</keyword>
<keyword evidence="1" id="KW-0732">Signal</keyword>
<dbReference type="GeneID" id="6079519"/>
<accession>B0DIV1</accession>
<protein>
    <submittedName>
        <fullName evidence="2">Predicted protein</fullName>
    </submittedName>
</protein>
<reference evidence="2 3" key="1">
    <citation type="journal article" date="2008" name="Nature">
        <title>The genome of Laccaria bicolor provides insights into mycorrhizal symbiosis.</title>
        <authorList>
            <person name="Martin F."/>
            <person name="Aerts A."/>
            <person name="Ahren D."/>
            <person name="Brun A."/>
            <person name="Danchin E.G.J."/>
            <person name="Duchaussoy F."/>
            <person name="Gibon J."/>
            <person name="Kohler A."/>
            <person name="Lindquist E."/>
            <person name="Pereda V."/>
            <person name="Salamov A."/>
            <person name="Shapiro H.J."/>
            <person name="Wuyts J."/>
            <person name="Blaudez D."/>
            <person name="Buee M."/>
            <person name="Brokstein P."/>
            <person name="Canbaeck B."/>
            <person name="Cohen D."/>
            <person name="Courty P.E."/>
            <person name="Coutinho P.M."/>
            <person name="Delaruelle C."/>
            <person name="Detter J.C."/>
            <person name="Deveau A."/>
            <person name="DiFazio S."/>
            <person name="Duplessis S."/>
            <person name="Fraissinet-Tachet L."/>
            <person name="Lucic E."/>
            <person name="Frey-Klett P."/>
            <person name="Fourrey C."/>
            <person name="Feussner I."/>
            <person name="Gay G."/>
            <person name="Grimwood J."/>
            <person name="Hoegger P.J."/>
            <person name="Jain P."/>
            <person name="Kilaru S."/>
            <person name="Labbe J."/>
            <person name="Lin Y.C."/>
            <person name="Legue V."/>
            <person name="Le Tacon F."/>
            <person name="Marmeisse R."/>
            <person name="Melayah D."/>
            <person name="Montanini B."/>
            <person name="Muratet M."/>
            <person name="Nehls U."/>
            <person name="Niculita-Hirzel H."/>
            <person name="Oudot-Le Secq M.P."/>
            <person name="Peter M."/>
            <person name="Quesneville H."/>
            <person name="Rajashekar B."/>
            <person name="Reich M."/>
            <person name="Rouhier N."/>
            <person name="Schmutz J."/>
            <person name="Yin T."/>
            <person name="Chalot M."/>
            <person name="Henrissat B."/>
            <person name="Kuees U."/>
            <person name="Lucas S."/>
            <person name="Van de Peer Y."/>
            <person name="Podila G.K."/>
            <person name="Polle A."/>
            <person name="Pukkila P.J."/>
            <person name="Richardson P.M."/>
            <person name="Rouze P."/>
            <person name="Sanders I.R."/>
            <person name="Stajich J.E."/>
            <person name="Tunlid A."/>
            <person name="Tuskan G."/>
            <person name="Grigoriev I.V."/>
        </authorList>
    </citation>
    <scope>NUCLEOTIDE SEQUENCE [LARGE SCALE GENOMIC DNA]</scope>
    <source>
        <strain evidence="3">S238N-H82 / ATCC MYA-4686</strain>
    </source>
</reference>